<protein>
    <submittedName>
        <fullName evidence="2">Uncharacterized protein</fullName>
    </submittedName>
</protein>
<evidence type="ECO:0000313" key="2">
    <source>
        <dbReference type="EMBL" id="GBG83968.1"/>
    </source>
</evidence>
<dbReference type="Proteomes" id="UP000265515">
    <property type="component" value="Unassembled WGS sequence"/>
</dbReference>
<proteinExistence type="predicted"/>
<sequence>MAQSEASRDRGNRQSRVTEWKSFDGGNEVERGGMRSGMRSGIRGGGGIQLSGDDQTRSGGGEGEEELTGYERWGMAQMRRLPSKTMDKRGILTRRLQSRSRRGGGGRAQIGTEETDREATSGRESADRDRGNRQESDVRGGDGGKYRGSEGRQDEQSSGRAGYEMEDEPVEIEGEREVASEGGMCGQGSREGEGGWSRWGGGGGGGTRGGRDTSDGGRMAQRRSQSGSGEPLKSGDEMEEF</sequence>
<organism evidence="2 3">
    <name type="scientific">Chara braunii</name>
    <name type="common">Braun's stonewort</name>
    <dbReference type="NCBI Taxonomy" id="69332"/>
    <lineage>
        <taxon>Eukaryota</taxon>
        <taxon>Viridiplantae</taxon>
        <taxon>Streptophyta</taxon>
        <taxon>Charophyceae</taxon>
        <taxon>Charales</taxon>
        <taxon>Characeae</taxon>
        <taxon>Chara</taxon>
    </lineage>
</organism>
<feature type="compositionally biased region" description="Basic and acidic residues" evidence="1">
    <location>
        <begin position="117"/>
        <end position="157"/>
    </location>
</feature>
<reference evidence="2 3" key="1">
    <citation type="journal article" date="2018" name="Cell">
        <title>The Chara Genome: Secondary Complexity and Implications for Plant Terrestrialization.</title>
        <authorList>
            <person name="Nishiyama T."/>
            <person name="Sakayama H."/>
            <person name="Vries J.D."/>
            <person name="Buschmann H."/>
            <person name="Saint-Marcoux D."/>
            <person name="Ullrich K.K."/>
            <person name="Haas F.B."/>
            <person name="Vanderstraeten L."/>
            <person name="Becker D."/>
            <person name="Lang D."/>
            <person name="Vosolsobe S."/>
            <person name="Rombauts S."/>
            <person name="Wilhelmsson P.K.I."/>
            <person name="Janitza P."/>
            <person name="Kern R."/>
            <person name="Heyl A."/>
            <person name="Rumpler F."/>
            <person name="Villalobos L.I.A.C."/>
            <person name="Clay J.M."/>
            <person name="Skokan R."/>
            <person name="Toyoda A."/>
            <person name="Suzuki Y."/>
            <person name="Kagoshima H."/>
            <person name="Schijlen E."/>
            <person name="Tajeshwar N."/>
            <person name="Catarino B."/>
            <person name="Hetherington A.J."/>
            <person name="Saltykova A."/>
            <person name="Bonnot C."/>
            <person name="Breuninger H."/>
            <person name="Symeonidi A."/>
            <person name="Radhakrishnan G.V."/>
            <person name="Van Nieuwerburgh F."/>
            <person name="Deforce D."/>
            <person name="Chang C."/>
            <person name="Karol K.G."/>
            <person name="Hedrich R."/>
            <person name="Ulvskov P."/>
            <person name="Glockner G."/>
            <person name="Delwiche C.F."/>
            <person name="Petrasek J."/>
            <person name="Van de Peer Y."/>
            <person name="Friml J."/>
            <person name="Beilby M."/>
            <person name="Dolan L."/>
            <person name="Kohara Y."/>
            <person name="Sugano S."/>
            <person name="Fujiyama A."/>
            <person name="Delaux P.-M."/>
            <person name="Quint M."/>
            <person name="TheiBen G."/>
            <person name="Hagemann M."/>
            <person name="Harholt J."/>
            <person name="Dunand C."/>
            <person name="Zachgo S."/>
            <person name="Langdale J."/>
            <person name="Maumus F."/>
            <person name="Straeten D.V.D."/>
            <person name="Gould S.B."/>
            <person name="Rensing S.A."/>
        </authorList>
    </citation>
    <scope>NUCLEOTIDE SEQUENCE [LARGE SCALE GENOMIC DNA]</scope>
    <source>
        <strain evidence="2 3">S276</strain>
    </source>
</reference>
<feature type="compositionally biased region" description="Basic and acidic residues" evidence="1">
    <location>
        <begin position="1"/>
        <end position="33"/>
    </location>
</feature>
<accession>A0A388LNS6</accession>
<comment type="caution">
    <text evidence="2">The sequence shown here is derived from an EMBL/GenBank/DDBJ whole genome shotgun (WGS) entry which is preliminary data.</text>
</comment>
<feature type="region of interest" description="Disordered" evidence="1">
    <location>
        <begin position="1"/>
        <end position="241"/>
    </location>
</feature>
<dbReference type="EMBL" id="BFEA01000458">
    <property type="protein sequence ID" value="GBG83968.1"/>
    <property type="molecule type" value="Genomic_DNA"/>
</dbReference>
<feature type="compositionally biased region" description="Gly residues" evidence="1">
    <location>
        <begin position="194"/>
        <end position="208"/>
    </location>
</feature>
<evidence type="ECO:0000313" key="3">
    <source>
        <dbReference type="Proteomes" id="UP000265515"/>
    </source>
</evidence>
<name>A0A388LNS6_CHABU</name>
<evidence type="ECO:0000256" key="1">
    <source>
        <dbReference type="SAM" id="MobiDB-lite"/>
    </source>
</evidence>
<keyword evidence="3" id="KW-1185">Reference proteome</keyword>
<dbReference type="Gramene" id="GBG83968">
    <property type="protein sequence ID" value="GBG83968"/>
    <property type="gene ID" value="CBR_g37840"/>
</dbReference>
<dbReference type="AlphaFoldDB" id="A0A388LNS6"/>
<gene>
    <name evidence="2" type="ORF">CBR_g37840</name>
</gene>